<proteinExistence type="predicted"/>
<sequence length="216" mass="23621">MPSSAFAPSASFSPMWICTKSIILNNGAVQIFSLLAFSLATLSAALEQIHSSASALILERDGLHSRTTLSPLPARREVLSLPSRTLCFAYFYRAGLLVVYFPDGAQLRRRLISPLFAHDFVFIALVLRVFVLPRCISLLNIVSAFSRLMIAFMGGRAAPSAGCLHAKGCGKKPFFSVNSLTAAGPEMTSLPRREHPEIERDEEFITLAHPNRQSVA</sequence>
<dbReference type="RefSeq" id="XP_043034173.1">
    <property type="nucleotide sequence ID" value="XM_043177929.1"/>
</dbReference>
<name>A0A9P8ALW9_9AGAR</name>
<evidence type="ECO:0000313" key="2">
    <source>
        <dbReference type="Proteomes" id="UP000812287"/>
    </source>
</evidence>
<reference evidence="1" key="1">
    <citation type="submission" date="2020-11" db="EMBL/GenBank/DDBJ databases">
        <title>Adaptations for nitrogen fixation in a non-lichenized fungal sporocarp promotes dispersal by wood-feeding termites.</title>
        <authorList>
            <consortium name="DOE Joint Genome Institute"/>
            <person name="Koch R.A."/>
            <person name="Yoon G."/>
            <person name="Arayal U."/>
            <person name="Lail K."/>
            <person name="Amirebrahimi M."/>
            <person name="Labutti K."/>
            <person name="Lipzen A."/>
            <person name="Riley R."/>
            <person name="Barry K."/>
            <person name="Henrissat B."/>
            <person name="Grigoriev I.V."/>
            <person name="Herr J.R."/>
            <person name="Aime M.C."/>
        </authorList>
    </citation>
    <scope>NUCLEOTIDE SEQUENCE</scope>
    <source>
        <strain evidence="1">MCA 3950</strain>
    </source>
</reference>
<organism evidence="1 2">
    <name type="scientific">Guyanagaster necrorhizus</name>
    <dbReference type="NCBI Taxonomy" id="856835"/>
    <lineage>
        <taxon>Eukaryota</taxon>
        <taxon>Fungi</taxon>
        <taxon>Dikarya</taxon>
        <taxon>Basidiomycota</taxon>
        <taxon>Agaricomycotina</taxon>
        <taxon>Agaricomycetes</taxon>
        <taxon>Agaricomycetidae</taxon>
        <taxon>Agaricales</taxon>
        <taxon>Marasmiineae</taxon>
        <taxon>Physalacriaceae</taxon>
        <taxon>Guyanagaster</taxon>
    </lineage>
</organism>
<comment type="caution">
    <text evidence="1">The sequence shown here is derived from an EMBL/GenBank/DDBJ whole genome shotgun (WGS) entry which is preliminary data.</text>
</comment>
<dbReference type="AlphaFoldDB" id="A0A9P8ALW9"/>
<protein>
    <submittedName>
        <fullName evidence="1">Uncharacterized protein</fullName>
    </submittedName>
</protein>
<dbReference type="EMBL" id="MU250568">
    <property type="protein sequence ID" value="KAG7440673.1"/>
    <property type="molecule type" value="Genomic_DNA"/>
</dbReference>
<dbReference type="Proteomes" id="UP000812287">
    <property type="component" value="Unassembled WGS sequence"/>
</dbReference>
<dbReference type="GeneID" id="66100216"/>
<keyword evidence="2" id="KW-1185">Reference proteome</keyword>
<accession>A0A9P8ALW9</accession>
<evidence type="ECO:0000313" key="1">
    <source>
        <dbReference type="EMBL" id="KAG7440673.1"/>
    </source>
</evidence>
<gene>
    <name evidence="1" type="ORF">BT62DRAFT_1012448</name>
</gene>